<feature type="region of interest" description="Disordered" evidence="4">
    <location>
        <begin position="599"/>
        <end position="625"/>
    </location>
</feature>
<dbReference type="InterPro" id="IPR002745">
    <property type="entry name" value="Ptrans_KptA/Tpt1"/>
</dbReference>
<comment type="catalytic activity">
    <reaction evidence="3">
        <text>2'-phospho-[ligated tRNA] + NAD(+) = mature tRNA + ADP-alpha-D-ribose 1'',2''-cyclic phosphate + nicotinamide</text>
        <dbReference type="Rhea" id="RHEA:23324"/>
        <dbReference type="Rhea" id="RHEA-COMP:11106"/>
        <dbReference type="Rhea" id="RHEA-COMP:11107"/>
        <dbReference type="ChEBI" id="CHEBI:17154"/>
        <dbReference type="ChEBI" id="CHEBI:57540"/>
        <dbReference type="ChEBI" id="CHEBI:76596"/>
        <dbReference type="ChEBI" id="CHEBI:82883"/>
        <dbReference type="ChEBI" id="CHEBI:85027"/>
        <dbReference type="EC" id="2.7.1.160"/>
    </reaction>
</comment>
<feature type="compositionally biased region" description="Low complexity" evidence="4">
    <location>
        <begin position="842"/>
        <end position="856"/>
    </location>
</feature>
<dbReference type="EMBL" id="CAUYUJ010015002">
    <property type="protein sequence ID" value="CAK0848691.1"/>
    <property type="molecule type" value="Genomic_DNA"/>
</dbReference>
<dbReference type="PANTHER" id="PTHR12684:SF2">
    <property type="entry name" value="TRNA 2'-PHOSPHOTRANSFERASE 1"/>
    <property type="match status" value="1"/>
</dbReference>
<dbReference type="Proteomes" id="UP001189429">
    <property type="component" value="Unassembled WGS sequence"/>
</dbReference>
<feature type="compositionally biased region" description="Basic and acidic residues" evidence="4">
    <location>
        <begin position="333"/>
        <end position="343"/>
    </location>
</feature>
<reference evidence="5" key="1">
    <citation type="submission" date="2023-10" db="EMBL/GenBank/DDBJ databases">
        <authorList>
            <person name="Chen Y."/>
            <person name="Shah S."/>
            <person name="Dougan E. K."/>
            <person name="Thang M."/>
            <person name="Chan C."/>
        </authorList>
    </citation>
    <scope>NUCLEOTIDE SEQUENCE [LARGE SCALE GENOMIC DNA]</scope>
</reference>
<dbReference type="EC" id="2.7.1.160" evidence="2"/>
<feature type="region of interest" description="Disordered" evidence="4">
    <location>
        <begin position="159"/>
        <end position="180"/>
    </location>
</feature>
<gene>
    <name evidence="5" type="ORF">PCOR1329_LOCUS41582</name>
</gene>
<feature type="region of interest" description="Disordered" evidence="4">
    <location>
        <begin position="834"/>
        <end position="856"/>
    </location>
</feature>
<evidence type="ECO:0000256" key="4">
    <source>
        <dbReference type="SAM" id="MobiDB-lite"/>
    </source>
</evidence>
<evidence type="ECO:0000256" key="3">
    <source>
        <dbReference type="ARBA" id="ARBA00047949"/>
    </source>
</evidence>
<evidence type="ECO:0000256" key="1">
    <source>
        <dbReference type="ARBA" id="ARBA00003343"/>
    </source>
</evidence>
<name>A0ABN9TRB5_9DINO</name>
<feature type="non-terminal residue" evidence="5">
    <location>
        <position position="856"/>
    </location>
</feature>
<dbReference type="Gene3D" id="1.10.10.970">
    <property type="entry name" value="RNA 2'-phosphotransferase, Tpt1/KptA family, N-terminal domain"/>
    <property type="match status" value="1"/>
</dbReference>
<evidence type="ECO:0000313" key="5">
    <source>
        <dbReference type="EMBL" id="CAK0848691.1"/>
    </source>
</evidence>
<proteinExistence type="predicted"/>
<feature type="region of interest" description="Disordered" evidence="4">
    <location>
        <begin position="309"/>
        <end position="441"/>
    </location>
</feature>
<protein>
    <recommendedName>
        <fullName evidence="2">2'-phosphotransferase</fullName>
        <ecNumber evidence="2">2.7.1.160</ecNumber>
    </recommendedName>
</protein>
<sequence length="856" mass="92241">MTFCRRAHRPQKLVCKVSKTQSLPPTPDWKVMARELLHPDLSDFLHKLGSRPLDRKTGDVWGDMDEFPELVRTVVALCRQECTRGGGPEWTESGSDVLKVLEKYANHKHDDPVCLLDTLQREFQVDRTCSPWSAVADQRGPEGHFDKADDHFALGSGVKSQGKLGRAAGPKSITSEKKASQHQVVKSDVAKGLAGDMKADEYALCAQPQHYSRWAEYRGERTDSSLSKSMSSLLRYRRNAERHGLTIYGGGWAKLQDLARILGEEFGGSREEICERIRFAVSTSLSNERNAYRFESDNLPMLGEVVRATDKSEHRGGRPQRSLQHGDGVPRPAWREPAGKETRATVTLEGFPERADCAPRAHFKAAPNPAPDMPAAAKQPAPARSTERAPDPSTGPPPKRGGAAEAATAPASAALASLSAHSAGPPGSARPRLPSRTGGADWVHVPAEDWAYVPPKRSGTAAAATAAASAALASGCAPSGGAGARPAEEWVHVEPSKRCGGSAGASSREQIRAVGGRGGATAGTTELPLGRQLGSEDQRVGEGRAVASRRAAYEIGAGHEHLRDLHSLDRAEELDEVAKALPSHGLPAGCQIPEEVTHAQRRANARGSRQQGHASARGGRSQDPELLSRQLASLLRHKARSCGLVMTNAGFVEFAALMRELPRFTGQQVRREDVQRVVANSYHQNGEPRFEFGYSQNNVLQIRARRNHSIPGVEISAFHSDPHVQPSQHPLRSSLHTAALWPRTPLSRSDSAATAAATMEAPLPMQLPPQQSRLAYDSAQAAPARTPSSARAPCPLLGSVVEVQGLQTRAHLNGRRGRAVAWLPDAALVRVELDDGSRQDVRPANLAPAEPAARAR</sequence>
<dbReference type="InterPro" id="IPR042080">
    <property type="entry name" value="RNA_2'-PTrans_N"/>
</dbReference>
<dbReference type="PANTHER" id="PTHR12684">
    <property type="entry name" value="PUTATIVE PHOSPHOTRANSFERASE"/>
    <property type="match status" value="1"/>
</dbReference>
<dbReference type="Pfam" id="PF01885">
    <property type="entry name" value="PTS_2-RNA"/>
    <property type="match status" value="1"/>
</dbReference>
<evidence type="ECO:0000256" key="2">
    <source>
        <dbReference type="ARBA" id="ARBA00012007"/>
    </source>
</evidence>
<accession>A0ABN9TRB5</accession>
<organism evidence="5 6">
    <name type="scientific">Prorocentrum cordatum</name>
    <dbReference type="NCBI Taxonomy" id="2364126"/>
    <lineage>
        <taxon>Eukaryota</taxon>
        <taxon>Sar</taxon>
        <taxon>Alveolata</taxon>
        <taxon>Dinophyceae</taxon>
        <taxon>Prorocentrales</taxon>
        <taxon>Prorocentraceae</taxon>
        <taxon>Prorocentrum</taxon>
    </lineage>
</organism>
<evidence type="ECO:0000313" key="6">
    <source>
        <dbReference type="Proteomes" id="UP001189429"/>
    </source>
</evidence>
<feature type="compositionally biased region" description="Low complexity" evidence="4">
    <location>
        <begin position="401"/>
        <end position="431"/>
    </location>
</feature>
<comment type="function">
    <text evidence="1">Catalyzes the last step of tRNA splicing, the transfer of the splice junction 2'-phosphate from ligated tRNA to NAD to produce ADP-ribose 1''-2'' cyclic phosphate.</text>
</comment>
<dbReference type="SUPFAM" id="SSF56399">
    <property type="entry name" value="ADP-ribosylation"/>
    <property type="match status" value="1"/>
</dbReference>
<comment type="caution">
    <text evidence="5">The sequence shown here is derived from an EMBL/GenBank/DDBJ whole genome shotgun (WGS) entry which is preliminary data.</text>
</comment>
<keyword evidence="6" id="KW-1185">Reference proteome</keyword>